<dbReference type="SUPFAM" id="SSF81301">
    <property type="entry name" value="Nucleotidyltransferase"/>
    <property type="match status" value="1"/>
</dbReference>
<dbReference type="PANTHER" id="PTHR41773">
    <property type="entry name" value="GTP PYROPHOSPHATASE-RELATED"/>
    <property type="match status" value="1"/>
</dbReference>
<dbReference type="PANTHER" id="PTHR41773:SF1">
    <property type="entry name" value="RELA_SPOT DOMAIN-CONTAINING PROTEIN"/>
    <property type="match status" value="1"/>
</dbReference>
<dbReference type="Gene3D" id="3.30.460.10">
    <property type="entry name" value="Beta Polymerase, domain 2"/>
    <property type="match status" value="1"/>
</dbReference>
<evidence type="ECO:0000313" key="3">
    <source>
        <dbReference type="Proteomes" id="UP001151478"/>
    </source>
</evidence>
<comment type="caution">
    <text evidence="2">The sequence shown here is derived from an EMBL/GenBank/DDBJ whole genome shotgun (WGS) entry which is preliminary data.</text>
</comment>
<name>A0ABT5S8A4_9FLAO</name>
<dbReference type="Pfam" id="PF04607">
    <property type="entry name" value="RelA_SpoT"/>
    <property type="match status" value="1"/>
</dbReference>
<dbReference type="EMBL" id="JAOSLC020000003">
    <property type="protein sequence ID" value="MDD7913815.1"/>
    <property type="molecule type" value="Genomic_DNA"/>
</dbReference>
<dbReference type="RefSeq" id="WP_265724496.1">
    <property type="nucleotide sequence ID" value="NZ_JAOSLC020000003.1"/>
</dbReference>
<keyword evidence="3" id="KW-1185">Reference proteome</keyword>
<protein>
    <recommendedName>
        <fullName evidence="1">RelA/SpoT domain-containing protein</fullName>
    </recommendedName>
</protein>
<accession>A0ABT5S8A4</accession>
<dbReference type="CDD" id="cd05399">
    <property type="entry name" value="NT_Rel-Spo_like"/>
    <property type="match status" value="1"/>
</dbReference>
<organism evidence="2 3">
    <name type="scientific">Polaribacter ponticola</name>
    <dbReference type="NCBI Taxonomy" id="2978475"/>
    <lineage>
        <taxon>Bacteria</taxon>
        <taxon>Pseudomonadati</taxon>
        <taxon>Bacteroidota</taxon>
        <taxon>Flavobacteriia</taxon>
        <taxon>Flavobacteriales</taxon>
        <taxon>Flavobacteriaceae</taxon>
    </lineage>
</organism>
<dbReference type="InterPro" id="IPR007685">
    <property type="entry name" value="RelA_SpoT"/>
</dbReference>
<reference evidence="2" key="1">
    <citation type="submission" date="2023-02" db="EMBL/GenBank/DDBJ databases">
        <title>Polaribacter ponticola sp. nov., isolated from seawater.</title>
        <authorList>
            <person name="Baek J.H."/>
            <person name="Kim J.M."/>
            <person name="Choi D.G."/>
            <person name="Jeon C.O."/>
        </authorList>
    </citation>
    <scope>NUCLEOTIDE SEQUENCE</scope>
    <source>
        <strain evidence="2">MSW5</strain>
    </source>
</reference>
<sequence length="298" mass="35235">MIAGFQIIEKQIHQNIVNELNKVGLLYRIFVRTKNEKSITEKIQRKIDEGSPYKENGKKIQDVIGVRIVTYFKDDIDVVKEILNNKFKFIDEEIDELELTVFKPKRTNIICQFDENHIQILKEVNLATEKSNFNLIDNTFELQLRTMLSEGWHEIDHSLRYKCKNDWKEHKESERLLNGIYASLETNDIALKNLFNELSYRHFKSKNWEALLRNKFRLQFQLSNLKTELIEILNNDSSIGKHILKMDRTSFLLKISELDLSLPVNFNNLLYLINVIEIKNEKLLSETPELIKTTHNIV</sequence>
<evidence type="ECO:0000259" key="1">
    <source>
        <dbReference type="SMART" id="SM00954"/>
    </source>
</evidence>
<proteinExistence type="predicted"/>
<evidence type="ECO:0000313" key="2">
    <source>
        <dbReference type="EMBL" id="MDD7913815.1"/>
    </source>
</evidence>
<dbReference type="SMART" id="SM00954">
    <property type="entry name" value="RelA_SpoT"/>
    <property type="match status" value="1"/>
</dbReference>
<gene>
    <name evidence="2" type="ORF">N5A56_005005</name>
</gene>
<dbReference type="Proteomes" id="UP001151478">
    <property type="component" value="Unassembled WGS sequence"/>
</dbReference>
<dbReference type="InterPro" id="IPR043519">
    <property type="entry name" value="NT_sf"/>
</dbReference>
<feature type="domain" description="RelA/SpoT" evidence="1">
    <location>
        <begin position="31"/>
        <end position="167"/>
    </location>
</feature>